<dbReference type="Gene3D" id="1.25.40.10">
    <property type="entry name" value="Tetratricopeptide repeat domain"/>
    <property type="match status" value="1"/>
</dbReference>
<dbReference type="RefSeq" id="WP_106190054.1">
    <property type="nucleotide sequence ID" value="NZ_PVTO01000001.1"/>
</dbReference>
<evidence type="ECO:0000313" key="3">
    <source>
        <dbReference type="Proteomes" id="UP000238205"/>
    </source>
</evidence>
<dbReference type="PROSITE" id="PS50943">
    <property type="entry name" value="HTH_CROC1"/>
    <property type="match status" value="1"/>
</dbReference>
<name>A0A2T0WBV2_9LACT</name>
<feature type="domain" description="HTH cro/C1-type" evidence="1">
    <location>
        <begin position="7"/>
        <end position="60"/>
    </location>
</feature>
<organism evidence="2 3">
    <name type="scientific">Alkalibacterium olivapovliticus</name>
    <dbReference type="NCBI Taxonomy" id="99907"/>
    <lineage>
        <taxon>Bacteria</taxon>
        <taxon>Bacillati</taxon>
        <taxon>Bacillota</taxon>
        <taxon>Bacilli</taxon>
        <taxon>Lactobacillales</taxon>
        <taxon>Carnobacteriaceae</taxon>
        <taxon>Alkalibacterium</taxon>
    </lineage>
</organism>
<dbReference type="Pfam" id="PF18768">
    <property type="entry name" value="RNPP_C"/>
    <property type="match status" value="1"/>
</dbReference>
<dbReference type="CDD" id="cd00093">
    <property type="entry name" value="HTH_XRE"/>
    <property type="match status" value="1"/>
</dbReference>
<accession>A0A2T0WBV2</accession>
<protein>
    <submittedName>
        <fullName evidence="2">Helix-turn-helix protein</fullName>
    </submittedName>
</protein>
<proteinExistence type="predicted"/>
<dbReference type="InterPro" id="IPR010982">
    <property type="entry name" value="Lambda_DNA-bd_dom_sf"/>
</dbReference>
<dbReference type="PANTHER" id="PTHR37038:SF14">
    <property type="entry name" value="TRANSCRIPTIONAL ACTIVATOR"/>
    <property type="match status" value="1"/>
</dbReference>
<sequence length="300" mass="34770">MGVGELIRKRRKNLNMTQGELAENVCTQAMISKIERGDLEPNGNLIEKLARKLRVTVSYFYGEESTYSEDNFLINLKKMIHEELNHSHMDRVDMLMETNKDLIKLATALEDIYFFEWVSGSLYFFKDRNSKQAIETLESIPLEKIKQTDLAINITNSLGSIYSHISEPEIALGYFEKANLMQHKQTSIDTSAKLIYNLAFSLKENKQFRRALAVTQQGIDIIVEQHSLLSLGKLYWLKGILFSYFKEYEESIEAYKTALIIFKMEKNEQYRAMVLIDLQEAVNLNKKQSDSITDCLMEDE</sequence>
<dbReference type="Proteomes" id="UP000238205">
    <property type="component" value="Unassembled WGS sequence"/>
</dbReference>
<dbReference type="Pfam" id="PF01381">
    <property type="entry name" value="HTH_3"/>
    <property type="match status" value="1"/>
</dbReference>
<dbReference type="SUPFAM" id="SSF47413">
    <property type="entry name" value="lambda repressor-like DNA-binding domains"/>
    <property type="match status" value="1"/>
</dbReference>
<gene>
    <name evidence="2" type="ORF">CLV38_10188</name>
</gene>
<evidence type="ECO:0000313" key="2">
    <source>
        <dbReference type="EMBL" id="PRY84167.1"/>
    </source>
</evidence>
<reference evidence="2 3" key="1">
    <citation type="submission" date="2018-03" db="EMBL/GenBank/DDBJ databases">
        <title>Genomic Encyclopedia of Archaeal and Bacterial Type Strains, Phase II (KMG-II): from individual species to whole genera.</title>
        <authorList>
            <person name="Goeker M."/>
        </authorList>
    </citation>
    <scope>NUCLEOTIDE SEQUENCE [LARGE SCALE GENOMIC DNA]</scope>
    <source>
        <strain evidence="2 3">DSM 13175</strain>
    </source>
</reference>
<keyword evidence="3" id="KW-1185">Reference proteome</keyword>
<dbReference type="InterPro" id="IPR001387">
    <property type="entry name" value="Cro/C1-type_HTH"/>
</dbReference>
<dbReference type="SUPFAM" id="SSF48452">
    <property type="entry name" value="TPR-like"/>
    <property type="match status" value="1"/>
</dbReference>
<dbReference type="AlphaFoldDB" id="A0A2T0WBV2"/>
<dbReference type="SMART" id="SM00530">
    <property type="entry name" value="HTH_XRE"/>
    <property type="match status" value="1"/>
</dbReference>
<dbReference type="EMBL" id="PVTO01000001">
    <property type="protein sequence ID" value="PRY84167.1"/>
    <property type="molecule type" value="Genomic_DNA"/>
</dbReference>
<dbReference type="InterPro" id="IPR041315">
    <property type="entry name" value="PlcR_TPR"/>
</dbReference>
<comment type="caution">
    <text evidence="2">The sequence shown here is derived from an EMBL/GenBank/DDBJ whole genome shotgun (WGS) entry which is preliminary data.</text>
</comment>
<dbReference type="PANTHER" id="PTHR37038">
    <property type="entry name" value="TRANSCRIPTIONAL REGULATOR-RELATED"/>
    <property type="match status" value="1"/>
</dbReference>
<dbReference type="GO" id="GO:0003677">
    <property type="term" value="F:DNA binding"/>
    <property type="evidence" value="ECO:0007669"/>
    <property type="project" value="InterPro"/>
</dbReference>
<evidence type="ECO:0000259" key="1">
    <source>
        <dbReference type="PROSITE" id="PS50943"/>
    </source>
</evidence>
<dbReference type="InterPro" id="IPR053163">
    <property type="entry name" value="HTH-type_regulator_Rgg"/>
</dbReference>
<dbReference type="InterPro" id="IPR011990">
    <property type="entry name" value="TPR-like_helical_dom_sf"/>
</dbReference>